<keyword evidence="2" id="KW-0813">Transport</keyword>
<dbReference type="STRING" id="65393.PCC7424_2007"/>
<evidence type="ECO:0000256" key="5">
    <source>
        <dbReference type="ARBA" id="ARBA00023065"/>
    </source>
</evidence>
<evidence type="ECO:0000256" key="2">
    <source>
        <dbReference type="ARBA" id="ARBA00022448"/>
    </source>
</evidence>
<accession>B7KEY1</accession>
<dbReference type="KEGG" id="cyc:PCC7424_2007"/>
<dbReference type="Proteomes" id="UP000002384">
    <property type="component" value="Chromosome"/>
</dbReference>
<comment type="subcellular location">
    <subcellularLocation>
        <location evidence="1">Membrane</location>
        <topology evidence="1">Multi-pass membrane protein</topology>
    </subcellularLocation>
</comment>
<evidence type="ECO:0000313" key="11">
    <source>
        <dbReference type="Proteomes" id="UP000002384"/>
    </source>
</evidence>
<keyword evidence="4 8" id="KW-1133">Transmembrane helix</keyword>
<feature type="transmembrane region" description="Helical" evidence="8">
    <location>
        <begin position="177"/>
        <end position="197"/>
    </location>
</feature>
<keyword evidence="5" id="KW-0406">Ion transport</keyword>
<keyword evidence="3 8" id="KW-0812">Transmembrane</keyword>
<protein>
    <submittedName>
        <fullName evidence="10">Ion transport 2 domain protein</fullName>
    </submittedName>
</protein>
<evidence type="ECO:0000256" key="7">
    <source>
        <dbReference type="ARBA" id="ARBA00023303"/>
    </source>
</evidence>
<dbReference type="PANTHER" id="PTHR11537:SF254">
    <property type="entry name" value="POTASSIUM VOLTAGE-GATED CHANNEL PROTEIN SHAB"/>
    <property type="match status" value="1"/>
</dbReference>
<organism evidence="10 11">
    <name type="scientific">Gloeothece citriformis (strain PCC 7424)</name>
    <name type="common">Cyanothece sp. (strain PCC 7424)</name>
    <dbReference type="NCBI Taxonomy" id="65393"/>
    <lineage>
        <taxon>Bacteria</taxon>
        <taxon>Bacillati</taxon>
        <taxon>Cyanobacteriota</taxon>
        <taxon>Cyanophyceae</taxon>
        <taxon>Oscillatoriophycideae</taxon>
        <taxon>Chroococcales</taxon>
        <taxon>Aphanothecaceae</taxon>
        <taxon>Gloeothece</taxon>
        <taxon>Gloeothece citriformis</taxon>
    </lineage>
</organism>
<dbReference type="RefSeq" id="WP_015954043.1">
    <property type="nucleotide sequence ID" value="NC_011729.1"/>
</dbReference>
<dbReference type="eggNOG" id="ENOG502ZCE6">
    <property type="taxonomic scope" value="Bacteria"/>
</dbReference>
<keyword evidence="7" id="KW-0407">Ion channel</keyword>
<gene>
    <name evidence="10" type="ordered locus">PCC7424_2007</name>
</gene>
<proteinExistence type="predicted"/>
<dbReference type="Gene3D" id="1.20.5.110">
    <property type="match status" value="1"/>
</dbReference>
<dbReference type="GO" id="GO:0005249">
    <property type="term" value="F:voltage-gated potassium channel activity"/>
    <property type="evidence" value="ECO:0007669"/>
    <property type="project" value="InterPro"/>
</dbReference>
<evidence type="ECO:0000256" key="6">
    <source>
        <dbReference type="ARBA" id="ARBA00023136"/>
    </source>
</evidence>
<feature type="transmembrane region" description="Helical" evidence="8">
    <location>
        <begin position="29"/>
        <end position="49"/>
    </location>
</feature>
<keyword evidence="6 8" id="KW-0472">Membrane</keyword>
<keyword evidence="11" id="KW-1185">Reference proteome</keyword>
<dbReference type="PANTHER" id="PTHR11537">
    <property type="entry name" value="VOLTAGE-GATED POTASSIUM CHANNEL"/>
    <property type="match status" value="1"/>
</dbReference>
<evidence type="ECO:0000313" key="10">
    <source>
        <dbReference type="EMBL" id="ACK70437.1"/>
    </source>
</evidence>
<reference evidence="11" key="1">
    <citation type="journal article" date="2011" name="MBio">
        <title>Novel metabolic attributes of the genus Cyanothece, comprising a group of unicellular nitrogen-fixing Cyanobacteria.</title>
        <authorList>
            <person name="Bandyopadhyay A."/>
            <person name="Elvitigala T."/>
            <person name="Welsh E."/>
            <person name="Stockel J."/>
            <person name="Liberton M."/>
            <person name="Min H."/>
            <person name="Sherman L.A."/>
            <person name="Pakrasi H.B."/>
        </authorList>
    </citation>
    <scope>NUCLEOTIDE SEQUENCE [LARGE SCALE GENOMIC DNA]</scope>
    <source>
        <strain evidence="11">PCC 7424</strain>
    </source>
</reference>
<dbReference type="InterPro" id="IPR028325">
    <property type="entry name" value="VG_K_chnl"/>
</dbReference>
<feature type="transmembrane region" description="Helical" evidence="8">
    <location>
        <begin position="204"/>
        <end position="229"/>
    </location>
</feature>
<dbReference type="Pfam" id="PF07885">
    <property type="entry name" value="Ion_trans_2"/>
    <property type="match status" value="1"/>
</dbReference>
<feature type="transmembrane region" description="Helical" evidence="8">
    <location>
        <begin position="56"/>
        <end position="75"/>
    </location>
</feature>
<dbReference type="Gene3D" id="1.20.120.350">
    <property type="entry name" value="Voltage-gated potassium channels. Chain C"/>
    <property type="match status" value="1"/>
</dbReference>
<evidence type="ECO:0000256" key="4">
    <source>
        <dbReference type="ARBA" id="ARBA00022989"/>
    </source>
</evidence>
<evidence type="ECO:0000256" key="8">
    <source>
        <dbReference type="SAM" id="Phobius"/>
    </source>
</evidence>
<feature type="domain" description="Potassium channel" evidence="9">
    <location>
        <begin position="153"/>
        <end position="228"/>
    </location>
</feature>
<dbReference type="GO" id="GO:0008076">
    <property type="term" value="C:voltage-gated potassium channel complex"/>
    <property type="evidence" value="ECO:0007669"/>
    <property type="project" value="InterPro"/>
</dbReference>
<dbReference type="InterPro" id="IPR013099">
    <property type="entry name" value="K_chnl_dom"/>
</dbReference>
<dbReference type="GO" id="GO:0001508">
    <property type="term" value="P:action potential"/>
    <property type="evidence" value="ECO:0007669"/>
    <property type="project" value="TreeGrafter"/>
</dbReference>
<dbReference type="OrthoDB" id="9799090at2"/>
<sequence length="270" mass="31063">MKNLNFTHKQAFERERYEILQQIEEWLDFPMLVLSFIWLILFVVELIWGLTPFLDILGTTIWIIFGINFALEFFIAPRKLVYLKSNWLIALSLLLPALRLFRFLRYLKILQSTRSIRGLRLLRLVLRTNRGMRALASSFQRRGFGYILGLSTLVVFLGATGMYVFERDVPNTGLPDYGTALWWTAMIMTTMGSDYFPKTPEGRLLCWFLSLYAVTIFGYLAATLATFFIGRDADNSNAEVAGEKAIADLKQEIASLRGEIQSLLLQKTDT</sequence>
<name>B7KEY1_GLOC7</name>
<dbReference type="InterPro" id="IPR027359">
    <property type="entry name" value="Volt_channel_dom_sf"/>
</dbReference>
<dbReference type="Gene3D" id="1.10.287.70">
    <property type="match status" value="1"/>
</dbReference>
<evidence type="ECO:0000259" key="9">
    <source>
        <dbReference type="Pfam" id="PF07885"/>
    </source>
</evidence>
<dbReference type="AlphaFoldDB" id="B7KEY1"/>
<dbReference type="SUPFAM" id="SSF81324">
    <property type="entry name" value="Voltage-gated potassium channels"/>
    <property type="match status" value="1"/>
</dbReference>
<evidence type="ECO:0000256" key="1">
    <source>
        <dbReference type="ARBA" id="ARBA00004141"/>
    </source>
</evidence>
<dbReference type="EMBL" id="CP001291">
    <property type="protein sequence ID" value="ACK70437.1"/>
    <property type="molecule type" value="Genomic_DNA"/>
</dbReference>
<evidence type="ECO:0000256" key="3">
    <source>
        <dbReference type="ARBA" id="ARBA00022692"/>
    </source>
</evidence>
<feature type="transmembrane region" description="Helical" evidence="8">
    <location>
        <begin position="143"/>
        <end position="165"/>
    </location>
</feature>
<dbReference type="HOGENOM" id="CLU_011722_6_3_3"/>